<dbReference type="InterPro" id="IPR036388">
    <property type="entry name" value="WH-like_DNA-bd_sf"/>
</dbReference>
<gene>
    <name evidence="2" type="ORF">A3A33_04145</name>
</gene>
<evidence type="ECO:0000313" key="3">
    <source>
        <dbReference type="Proteomes" id="UP000179047"/>
    </source>
</evidence>
<dbReference type="AlphaFoldDB" id="A0A1F8GSZ1"/>
<dbReference type="InterPro" id="IPR036390">
    <property type="entry name" value="WH_DNA-bd_sf"/>
</dbReference>
<proteinExistence type="predicted"/>
<dbReference type="InterPro" id="IPR002831">
    <property type="entry name" value="Tscrpt_reg_TrmB_N"/>
</dbReference>
<dbReference type="PANTHER" id="PTHR34293">
    <property type="entry name" value="HTH-TYPE TRANSCRIPTIONAL REGULATOR TRMBL2"/>
    <property type="match status" value="1"/>
</dbReference>
<dbReference type="EMBL" id="MGKP01000024">
    <property type="protein sequence ID" value="OGN28100.1"/>
    <property type="molecule type" value="Genomic_DNA"/>
</dbReference>
<evidence type="ECO:0000259" key="1">
    <source>
        <dbReference type="Pfam" id="PF01978"/>
    </source>
</evidence>
<dbReference type="Proteomes" id="UP000179047">
    <property type="component" value="Unassembled WGS sequence"/>
</dbReference>
<reference evidence="2 3" key="1">
    <citation type="journal article" date="2016" name="Nat. Commun.">
        <title>Thousands of microbial genomes shed light on interconnected biogeochemical processes in an aquifer system.</title>
        <authorList>
            <person name="Anantharaman K."/>
            <person name="Brown C.T."/>
            <person name="Hug L.A."/>
            <person name="Sharon I."/>
            <person name="Castelle C.J."/>
            <person name="Probst A.J."/>
            <person name="Thomas B.C."/>
            <person name="Singh A."/>
            <person name="Wilkins M.J."/>
            <person name="Karaoz U."/>
            <person name="Brodie E.L."/>
            <person name="Williams K.H."/>
            <person name="Hubbard S.S."/>
            <person name="Banfield J.F."/>
        </authorList>
    </citation>
    <scope>NUCLEOTIDE SEQUENCE [LARGE SCALE GENOMIC DNA]</scope>
</reference>
<dbReference type="InterPro" id="IPR051797">
    <property type="entry name" value="TrmB-like"/>
</dbReference>
<dbReference type="SUPFAM" id="SSF46785">
    <property type="entry name" value="Winged helix' DNA-binding domain"/>
    <property type="match status" value="1"/>
</dbReference>
<feature type="domain" description="Transcription regulator TrmB N-terminal" evidence="1">
    <location>
        <begin position="8"/>
        <end position="72"/>
    </location>
</feature>
<dbReference type="Pfam" id="PF01978">
    <property type="entry name" value="TrmB"/>
    <property type="match status" value="1"/>
</dbReference>
<comment type="caution">
    <text evidence="2">The sequence shown here is derived from an EMBL/GenBank/DDBJ whole genome shotgun (WGS) entry which is preliminary data.</text>
</comment>
<organism evidence="2 3">
    <name type="scientific">Candidatus Yanofskybacteria bacterium RIFCSPLOWO2_01_FULL_49_25</name>
    <dbReference type="NCBI Taxonomy" id="1802701"/>
    <lineage>
        <taxon>Bacteria</taxon>
        <taxon>Candidatus Yanofskyibacteriota</taxon>
    </lineage>
</organism>
<protein>
    <recommendedName>
        <fullName evidence="1">Transcription regulator TrmB N-terminal domain-containing protein</fullName>
    </recommendedName>
</protein>
<evidence type="ECO:0000313" key="2">
    <source>
        <dbReference type="EMBL" id="OGN28100.1"/>
    </source>
</evidence>
<sequence length="245" mass="28481">MDHLLVALQGLGLSKSASKVYLSALELGESTASLLARTAQVKRTTLYSILEELKMRGVVAQTRRGKRTLYIAEAPAVLLKRAKEQIDDFQSSLPELEEHRTAVFRRSRVYYLYGPSGFKQLWEKIFESKEKEFRIITQGENFLDYVKERYILNEIIKKKKELNIHSKQLISDSKYARGIIAKDARENRVSKILPPIYKLPFTEITCGNFVAFIAPRFEELIFLIEDEMFARTHRSLFEILWNSIR</sequence>
<name>A0A1F8GSZ1_9BACT</name>
<dbReference type="PANTHER" id="PTHR34293:SF1">
    <property type="entry name" value="HTH-TYPE TRANSCRIPTIONAL REGULATOR TRMBL2"/>
    <property type="match status" value="1"/>
</dbReference>
<dbReference type="Gene3D" id="1.10.10.10">
    <property type="entry name" value="Winged helix-like DNA-binding domain superfamily/Winged helix DNA-binding domain"/>
    <property type="match status" value="1"/>
</dbReference>
<accession>A0A1F8GSZ1</accession>
<dbReference type="STRING" id="1802701.A3A33_04145"/>